<accession>A0A916T5S1</accession>
<dbReference type="SUPFAM" id="SSF52540">
    <property type="entry name" value="P-loop containing nucleoside triphosphate hydrolases"/>
    <property type="match status" value="1"/>
</dbReference>
<dbReference type="RefSeq" id="WP_188658904.1">
    <property type="nucleotide sequence ID" value="NZ_BMIH01000003.1"/>
</dbReference>
<organism evidence="2 3">
    <name type="scientific">Sphingomonas metalli</name>
    <dbReference type="NCBI Taxonomy" id="1779358"/>
    <lineage>
        <taxon>Bacteria</taxon>
        <taxon>Pseudomonadati</taxon>
        <taxon>Pseudomonadota</taxon>
        <taxon>Alphaproteobacteria</taxon>
        <taxon>Sphingomonadales</taxon>
        <taxon>Sphingomonadaceae</taxon>
        <taxon>Sphingomonas</taxon>
    </lineage>
</organism>
<dbReference type="AlphaFoldDB" id="A0A916T5S1"/>
<comment type="caution">
    <text evidence="2">The sequence shown here is derived from an EMBL/GenBank/DDBJ whole genome shotgun (WGS) entry which is preliminary data.</text>
</comment>
<dbReference type="Gene3D" id="1.10.8.60">
    <property type="match status" value="1"/>
</dbReference>
<evidence type="ECO:0000313" key="2">
    <source>
        <dbReference type="EMBL" id="GGB32750.1"/>
    </source>
</evidence>
<gene>
    <name evidence="2" type="ORF">GCM10011380_22720</name>
</gene>
<feature type="domain" description="Hda lid" evidence="1">
    <location>
        <begin position="132"/>
        <end position="193"/>
    </location>
</feature>
<proteinExistence type="predicted"/>
<evidence type="ECO:0000313" key="3">
    <source>
        <dbReference type="Proteomes" id="UP000623067"/>
    </source>
</evidence>
<sequence>MNQMALPLGWPTDPRDEAFLLTASNEAAVRTLEGWRDWPVRSALLTGPARSGRSLLAGLFARQSGARVIDDAATVPEVELFHAWNRAQEDAQPLLIVADALPPAWPVSLPDLRTRLAASPHAAIGAPDDALSRALIARHLERRGLPAPPDLVEWLVARVERTHARIEAIAIALDRLSWERRRRLTIPLARTLLIEAGFLTGLPEDA</sequence>
<protein>
    <recommendedName>
        <fullName evidence="1">Hda lid domain-containing protein</fullName>
    </recommendedName>
</protein>
<reference evidence="2" key="1">
    <citation type="journal article" date="2014" name="Int. J. Syst. Evol. Microbiol.">
        <title>Complete genome sequence of Corynebacterium casei LMG S-19264T (=DSM 44701T), isolated from a smear-ripened cheese.</title>
        <authorList>
            <consortium name="US DOE Joint Genome Institute (JGI-PGF)"/>
            <person name="Walter F."/>
            <person name="Albersmeier A."/>
            <person name="Kalinowski J."/>
            <person name="Ruckert C."/>
        </authorList>
    </citation>
    <scope>NUCLEOTIDE SEQUENCE</scope>
    <source>
        <strain evidence="2">CGMCC 1.15330</strain>
    </source>
</reference>
<evidence type="ECO:0000259" key="1">
    <source>
        <dbReference type="Pfam" id="PF22688"/>
    </source>
</evidence>
<keyword evidence="3" id="KW-1185">Reference proteome</keyword>
<dbReference type="Pfam" id="PF22688">
    <property type="entry name" value="Hda_lid"/>
    <property type="match status" value="1"/>
</dbReference>
<name>A0A916T5S1_9SPHN</name>
<reference evidence="2" key="2">
    <citation type="submission" date="2020-09" db="EMBL/GenBank/DDBJ databases">
        <authorList>
            <person name="Sun Q."/>
            <person name="Zhou Y."/>
        </authorList>
    </citation>
    <scope>NUCLEOTIDE SEQUENCE</scope>
    <source>
        <strain evidence="2">CGMCC 1.15330</strain>
    </source>
</reference>
<dbReference type="InterPro" id="IPR055199">
    <property type="entry name" value="Hda_lid"/>
</dbReference>
<dbReference type="Proteomes" id="UP000623067">
    <property type="component" value="Unassembled WGS sequence"/>
</dbReference>
<dbReference type="EMBL" id="BMIH01000003">
    <property type="protein sequence ID" value="GGB32750.1"/>
    <property type="molecule type" value="Genomic_DNA"/>
</dbReference>
<dbReference type="InterPro" id="IPR027417">
    <property type="entry name" value="P-loop_NTPase"/>
</dbReference>